<dbReference type="Pfam" id="PF22099">
    <property type="entry name" value="MRS2-like"/>
    <property type="match status" value="1"/>
</dbReference>
<evidence type="ECO:0000256" key="2">
    <source>
        <dbReference type="ARBA" id="ARBA00022448"/>
    </source>
</evidence>
<gene>
    <name evidence="10" type="ORF">CCMP2556_LOCUS41017</name>
</gene>
<evidence type="ECO:0000256" key="4">
    <source>
        <dbReference type="ARBA" id="ARBA00022842"/>
    </source>
</evidence>
<dbReference type="Proteomes" id="UP001642484">
    <property type="component" value="Unassembled WGS sequence"/>
</dbReference>
<keyword evidence="4" id="KW-0460">Magnesium</keyword>
<keyword evidence="3 9" id="KW-0812">Transmembrane</keyword>
<evidence type="ECO:0000256" key="6">
    <source>
        <dbReference type="ARBA" id="ARBA00022989"/>
    </source>
</evidence>
<evidence type="ECO:0000256" key="8">
    <source>
        <dbReference type="ARBA" id="ARBA00023136"/>
    </source>
</evidence>
<comment type="subcellular location">
    <subcellularLocation>
        <location evidence="1">Membrane</location>
        <topology evidence="1">Multi-pass membrane protein</topology>
    </subcellularLocation>
</comment>
<evidence type="ECO:0000256" key="3">
    <source>
        <dbReference type="ARBA" id="ARBA00022692"/>
    </source>
</evidence>
<reference evidence="10 11" key="1">
    <citation type="submission" date="2024-02" db="EMBL/GenBank/DDBJ databases">
        <authorList>
            <person name="Chen Y."/>
            <person name="Shah S."/>
            <person name="Dougan E. K."/>
            <person name="Thang M."/>
            <person name="Chan C."/>
        </authorList>
    </citation>
    <scope>NUCLEOTIDE SEQUENCE [LARGE SCALE GENOMIC DNA]</scope>
</reference>
<feature type="transmembrane region" description="Helical" evidence="9">
    <location>
        <begin position="326"/>
        <end position="346"/>
    </location>
</feature>
<evidence type="ECO:0000256" key="5">
    <source>
        <dbReference type="ARBA" id="ARBA00022946"/>
    </source>
</evidence>
<keyword evidence="8 9" id="KW-0472">Membrane</keyword>
<evidence type="ECO:0000256" key="9">
    <source>
        <dbReference type="SAM" id="Phobius"/>
    </source>
</evidence>
<sequence>MVSLWSPWPSNLIAMKAVGGSPGGLKAAIPPKIFRPSRYQGALLLPSGEIHLESSMERHKLVEEFGLKPRDIAALVSKTRRGFDLNVRRGGTVLSLGRDGPAVVVANATALILPRGTEIQTIGHRIQQKYAELVDFSLPAAGVARESVPFALAVTEALLALYLDKITNLLQPAVAKANVLLREYVGTVQQEISTFQLEKLRRTKQRLDAVQSQAANLRQTLFEALGDEEDLSQLSSAVGATKEEWELCFEYYSQGAEEVEAEATAHSESMDDLETFIELRLSSRRLELEKSQLNLELLGVGMNCAAVISGIMGMNIESGLETRRPAFFYKFTLLLLLGSALVSVVLKTLVSRRLSRQANSLLPSSSWRSRRGREALPETGGTTRWTRSLGGHATLRRRARVQIGVLLGCGLQQSTVDMWDVQWKTRKTFKKQLSLADSYYSRTLSKTASCNSLKRA</sequence>
<keyword evidence="5" id="KW-0809">Transit peptide</keyword>
<evidence type="ECO:0000256" key="1">
    <source>
        <dbReference type="ARBA" id="ARBA00004141"/>
    </source>
</evidence>
<keyword evidence="7" id="KW-0406">Ion transport</keyword>
<dbReference type="PANTHER" id="PTHR13890:SF0">
    <property type="entry name" value="MAGNESIUM TRANSPORTER MRS2 HOMOLOG, MITOCHONDRIAL"/>
    <property type="match status" value="1"/>
</dbReference>
<evidence type="ECO:0008006" key="12">
    <source>
        <dbReference type="Google" id="ProtNLM"/>
    </source>
</evidence>
<evidence type="ECO:0000256" key="7">
    <source>
        <dbReference type="ARBA" id="ARBA00023065"/>
    </source>
</evidence>
<accession>A0ABP0Q7S7</accession>
<dbReference type="EMBL" id="CAXAMN010024162">
    <property type="protein sequence ID" value="CAK9084298.1"/>
    <property type="molecule type" value="Genomic_DNA"/>
</dbReference>
<evidence type="ECO:0000313" key="10">
    <source>
        <dbReference type="EMBL" id="CAK9084298.1"/>
    </source>
</evidence>
<keyword evidence="2" id="KW-0813">Transport</keyword>
<comment type="caution">
    <text evidence="10">The sequence shown here is derived from an EMBL/GenBank/DDBJ whole genome shotgun (WGS) entry which is preliminary data.</text>
</comment>
<organism evidence="10 11">
    <name type="scientific">Durusdinium trenchii</name>
    <dbReference type="NCBI Taxonomy" id="1381693"/>
    <lineage>
        <taxon>Eukaryota</taxon>
        <taxon>Sar</taxon>
        <taxon>Alveolata</taxon>
        <taxon>Dinophyceae</taxon>
        <taxon>Suessiales</taxon>
        <taxon>Symbiodiniaceae</taxon>
        <taxon>Durusdinium</taxon>
    </lineage>
</organism>
<dbReference type="Gene3D" id="1.20.58.340">
    <property type="entry name" value="Magnesium transport protein CorA, transmembrane region"/>
    <property type="match status" value="1"/>
</dbReference>
<protein>
    <recommendedName>
        <fullName evidence="12">Magnesium transporter</fullName>
    </recommendedName>
</protein>
<proteinExistence type="predicted"/>
<evidence type="ECO:0000313" key="11">
    <source>
        <dbReference type="Proteomes" id="UP001642484"/>
    </source>
</evidence>
<name>A0ABP0Q7S7_9DINO</name>
<dbReference type="PANTHER" id="PTHR13890">
    <property type="entry name" value="RNA SPLICING PROTEIN MRS2, MITOCHONDRIAL"/>
    <property type="match status" value="1"/>
</dbReference>
<keyword evidence="11" id="KW-1185">Reference proteome</keyword>
<keyword evidence="6 9" id="KW-1133">Transmembrane helix</keyword>
<dbReference type="InterPro" id="IPR039204">
    <property type="entry name" value="MRS2-like"/>
</dbReference>